<comment type="pathway">
    <text evidence="1">Metabolic intermediate biosynthesis; chorismate biosynthesis; chorismate from D-erythrose 4-phosphate and phosphoenolpyruvate: step 4/7.</text>
</comment>
<feature type="domain" description="Shikimate dehydrogenase substrate binding N-terminal" evidence="4">
    <location>
        <begin position="10"/>
        <end position="89"/>
    </location>
</feature>
<dbReference type="GO" id="GO:0050661">
    <property type="term" value="F:NADP binding"/>
    <property type="evidence" value="ECO:0007669"/>
    <property type="project" value="TreeGrafter"/>
</dbReference>
<dbReference type="Gene3D" id="3.40.50.10860">
    <property type="entry name" value="Leucine Dehydrogenase, chain A, domain 1"/>
    <property type="match status" value="1"/>
</dbReference>
<dbReference type="GO" id="GO:0009073">
    <property type="term" value="P:aromatic amino acid family biosynthetic process"/>
    <property type="evidence" value="ECO:0007669"/>
    <property type="project" value="UniProtKB-KW"/>
</dbReference>
<proteinExistence type="predicted"/>
<keyword evidence="3" id="KW-0057">Aromatic amino acid biosynthesis</keyword>
<dbReference type="AlphaFoldDB" id="A0A9D1ILC0"/>
<dbReference type="GO" id="GO:0009423">
    <property type="term" value="P:chorismate biosynthetic process"/>
    <property type="evidence" value="ECO:0007669"/>
    <property type="project" value="TreeGrafter"/>
</dbReference>
<dbReference type="InterPro" id="IPR046346">
    <property type="entry name" value="Aminoacid_DH-like_N_sf"/>
</dbReference>
<evidence type="ECO:0000313" key="6">
    <source>
        <dbReference type="Proteomes" id="UP000824076"/>
    </source>
</evidence>
<evidence type="ECO:0000256" key="1">
    <source>
        <dbReference type="ARBA" id="ARBA00004871"/>
    </source>
</evidence>
<sequence>MENNKNIFGLVGFPLGHSFSKKFFTEKFDKENIQAEYRNFELGDISEIRNVLSSGVKGLNVTIPYKQSVIPYLSDLNPIAKEVGSVNTIKIANENGNIIATGYNTDIIGFENSIAPHLTSAHQSGLVLGTGGASKAVAYVLKKLGIRVTFVSRSHANRIITYGDLTADMIRSHLIIVNTTPVGMYPHVDACPDIPYDAIGEKHICFDLIYNPAETLFLKKAKRQNAITVNGEAMLIGQAIASWKIWNE</sequence>
<organism evidence="5 6">
    <name type="scientific">Candidatus Limisoma intestinavium</name>
    <dbReference type="NCBI Taxonomy" id="2840856"/>
    <lineage>
        <taxon>Bacteria</taxon>
        <taxon>Pseudomonadati</taxon>
        <taxon>Bacteroidota</taxon>
        <taxon>Bacteroidia</taxon>
        <taxon>Bacteroidales</taxon>
        <taxon>Candidatus Limisoma</taxon>
    </lineage>
</organism>
<dbReference type="Gene3D" id="3.40.50.720">
    <property type="entry name" value="NAD(P)-binding Rossmann-like Domain"/>
    <property type="match status" value="1"/>
</dbReference>
<evidence type="ECO:0000256" key="2">
    <source>
        <dbReference type="ARBA" id="ARBA00023002"/>
    </source>
</evidence>
<dbReference type="SUPFAM" id="SSF53223">
    <property type="entry name" value="Aminoacid dehydrogenase-like, N-terminal domain"/>
    <property type="match status" value="1"/>
</dbReference>
<accession>A0A9D1ILC0</accession>
<dbReference type="Proteomes" id="UP000824076">
    <property type="component" value="Unassembled WGS sequence"/>
</dbReference>
<dbReference type="EMBL" id="DVMS01000204">
    <property type="protein sequence ID" value="HIU39458.1"/>
    <property type="molecule type" value="Genomic_DNA"/>
</dbReference>
<evidence type="ECO:0000313" key="5">
    <source>
        <dbReference type="EMBL" id="HIU39458.1"/>
    </source>
</evidence>
<keyword evidence="2" id="KW-0560">Oxidoreductase</keyword>
<evidence type="ECO:0000259" key="4">
    <source>
        <dbReference type="Pfam" id="PF08501"/>
    </source>
</evidence>
<dbReference type="PANTHER" id="PTHR21089:SF1">
    <property type="entry name" value="BIFUNCTIONAL 3-DEHYDROQUINATE DEHYDRATASE_SHIKIMATE DEHYDROGENASE, CHLOROPLASTIC"/>
    <property type="match status" value="1"/>
</dbReference>
<dbReference type="CDD" id="cd01065">
    <property type="entry name" value="NAD_bind_Shikimate_DH"/>
    <property type="match status" value="1"/>
</dbReference>
<protein>
    <submittedName>
        <fullName evidence="5">Shikimate dehydrogenase</fullName>
    </submittedName>
</protein>
<name>A0A9D1ILC0_9BACT</name>
<comment type="caution">
    <text evidence="5">The sequence shown here is derived from an EMBL/GenBank/DDBJ whole genome shotgun (WGS) entry which is preliminary data.</text>
</comment>
<dbReference type="SUPFAM" id="SSF51735">
    <property type="entry name" value="NAD(P)-binding Rossmann-fold domains"/>
    <property type="match status" value="1"/>
</dbReference>
<gene>
    <name evidence="5" type="ORF">IAD18_07320</name>
</gene>
<dbReference type="GO" id="GO:0019632">
    <property type="term" value="P:shikimate metabolic process"/>
    <property type="evidence" value="ECO:0007669"/>
    <property type="project" value="TreeGrafter"/>
</dbReference>
<dbReference type="GO" id="GO:0004764">
    <property type="term" value="F:shikimate 3-dehydrogenase (NADP+) activity"/>
    <property type="evidence" value="ECO:0007669"/>
    <property type="project" value="InterPro"/>
</dbReference>
<keyword evidence="3" id="KW-0028">Amino-acid biosynthesis</keyword>
<reference evidence="5" key="2">
    <citation type="journal article" date="2021" name="PeerJ">
        <title>Extensive microbial diversity within the chicken gut microbiome revealed by metagenomics and culture.</title>
        <authorList>
            <person name="Gilroy R."/>
            <person name="Ravi A."/>
            <person name="Getino M."/>
            <person name="Pursley I."/>
            <person name="Horton D.L."/>
            <person name="Alikhan N.F."/>
            <person name="Baker D."/>
            <person name="Gharbi K."/>
            <person name="Hall N."/>
            <person name="Watson M."/>
            <person name="Adriaenssens E.M."/>
            <person name="Foster-Nyarko E."/>
            <person name="Jarju S."/>
            <person name="Secka A."/>
            <person name="Antonio M."/>
            <person name="Oren A."/>
            <person name="Chaudhuri R.R."/>
            <person name="La Ragione R."/>
            <person name="Hildebrand F."/>
            <person name="Pallen M.J."/>
        </authorList>
    </citation>
    <scope>NUCLEOTIDE SEQUENCE</scope>
    <source>
        <strain evidence="5">17073</strain>
    </source>
</reference>
<dbReference type="InterPro" id="IPR036291">
    <property type="entry name" value="NAD(P)-bd_dom_sf"/>
</dbReference>
<dbReference type="Pfam" id="PF08501">
    <property type="entry name" value="Shikimate_dh_N"/>
    <property type="match status" value="1"/>
</dbReference>
<dbReference type="PANTHER" id="PTHR21089">
    <property type="entry name" value="SHIKIMATE DEHYDROGENASE"/>
    <property type="match status" value="1"/>
</dbReference>
<dbReference type="GO" id="GO:0005829">
    <property type="term" value="C:cytosol"/>
    <property type="evidence" value="ECO:0007669"/>
    <property type="project" value="TreeGrafter"/>
</dbReference>
<dbReference type="InterPro" id="IPR022893">
    <property type="entry name" value="Shikimate_DH_fam"/>
</dbReference>
<reference evidence="5" key="1">
    <citation type="submission" date="2020-10" db="EMBL/GenBank/DDBJ databases">
        <authorList>
            <person name="Gilroy R."/>
        </authorList>
    </citation>
    <scope>NUCLEOTIDE SEQUENCE</scope>
    <source>
        <strain evidence="5">17073</strain>
    </source>
</reference>
<dbReference type="InterPro" id="IPR013708">
    <property type="entry name" value="Shikimate_DH-bd_N"/>
</dbReference>
<evidence type="ECO:0000256" key="3">
    <source>
        <dbReference type="ARBA" id="ARBA00023141"/>
    </source>
</evidence>